<dbReference type="AlphaFoldDB" id="A0A0R3CSY2"/>
<proteinExistence type="predicted"/>
<evidence type="ECO:0000259" key="1">
    <source>
        <dbReference type="Pfam" id="PF21834"/>
    </source>
</evidence>
<comment type="caution">
    <text evidence="2">The sequence shown here is derived from an EMBL/GenBank/DDBJ whole genome shotgun (WGS) entry which is preliminary data.</text>
</comment>
<dbReference type="EMBL" id="LJYG01000112">
    <property type="protein sequence ID" value="KRQ00874.1"/>
    <property type="molecule type" value="Genomic_DNA"/>
</dbReference>
<accession>A0A0R3CSY2</accession>
<dbReference type="OrthoDB" id="8249995at2"/>
<dbReference type="STRING" id="989370.AOQ71_38320"/>
<gene>
    <name evidence="2" type="ORF">AOQ71_38320</name>
</gene>
<sequence>MPKFYFNICSGDRLNDRDELGQELPDRRAAWEVATRYAGDCLRDLDGDLQPDDDWRLEVQTEDGARVLQISIRASLG</sequence>
<dbReference type="Pfam" id="PF21834">
    <property type="entry name" value="DUF6894"/>
    <property type="match status" value="1"/>
</dbReference>
<feature type="domain" description="DUF6894" evidence="1">
    <location>
        <begin position="4"/>
        <end position="72"/>
    </location>
</feature>
<evidence type="ECO:0000313" key="2">
    <source>
        <dbReference type="EMBL" id="KRQ00874.1"/>
    </source>
</evidence>
<evidence type="ECO:0000313" key="3">
    <source>
        <dbReference type="Proteomes" id="UP000051936"/>
    </source>
</evidence>
<dbReference type="Proteomes" id="UP000051936">
    <property type="component" value="Unassembled WGS sequence"/>
</dbReference>
<name>A0A0R3CSY2_9BRAD</name>
<dbReference type="RefSeq" id="WP_057758362.1">
    <property type="nucleotide sequence ID" value="NZ_LJYG01000112.1"/>
</dbReference>
<organism evidence="2 3">
    <name type="scientific">Bradyrhizobium manausense</name>
    <dbReference type="NCBI Taxonomy" id="989370"/>
    <lineage>
        <taxon>Bacteria</taxon>
        <taxon>Pseudomonadati</taxon>
        <taxon>Pseudomonadota</taxon>
        <taxon>Alphaproteobacteria</taxon>
        <taxon>Hyphomicrobiales</taxon>
        <taxon>Nitrobacteraceae</taxon>
        <taxon>Bradyrhizobium</taxon>
    </lineage>
</organism>
<keyword evidence="3" id="KW-1185">Reference proteome</keyword>
<dbReference type="InterPro" id="IPR054189">
    <property type="entry name" value="DUF6894"/>
</dbReference>
<reference evidence="2 3" key="1">
    <citation type="submission" date="2015-09" db="EMBL/GenBank/DDBJ databases">
        <title>Draft Genome Sequence of Bradyrhizobium manausense Strain BR 3351T, a Novel Symbiotic Nitrogen-Fixing Alphaproteobacterium Isolated from Brazilian Amazon Rain Forest.</title>
        <authorList>
            <person name="De Araujo J.L."/>
            <person name="Zilli J.E."/>
        </authorList>
    </citation>
    <scope>NUCLEOTIDE SEQUENCE [LARGE SCALE GENOMIC DNA]</scope>
    <source>
        <strain evidence="2 3">BR3351</strain>
    </source>
</reference>
<protein>
    <recommendedName>
        <fullName evidence="1">DUF6894 domain-containing protein</fullName>
    </recommendedName>
</protein>